<dbReference type="Proteomes" id="UP000199337">
    <property type="component" value="Unassembled WGS sequence"/>
</dbReference>
<dbReference type="STRING" id="341036.SAMN05660649_04466"/>
<accession>A0A1I2YJK0</accession>
<keyword evidence="2" id="KW-1185">Reference proteome</keyword>
<evidence type="ECO:0008006" key="3">
    <source>
        <dbReference type="Google" id="ProtNLM"/>
    </source>
</evidence>
<reference evidence="2" key="1">
    <citation type="submission" date="2016-10" db="EMBL/GenBank/DDBJ databases">
        <authorList>
            <person name="Varghese N."/>
            <person name="Submissions S."/>
        </authorList>
    </citation>
    <scope>NUCLEOTIDE SEQUENCE [LARGE SCALE GENOMIC DNA]</scope>
    <source>
        <strain evidence="2">DSM 17038</strain>
    </source>
</reference>
<sequence length="173" mass="17940">MPIDTKIYDAVRDKDGTVLQTARDIKTTVNNGYNNNGKSLSATYDKANAAADATYIRNQQLPDLSNKIANLEANITNINNTIASDTTPPAVDWATVSGATATGGSSISIVITATDNVSSSLQYSINGSTYAALPAKGKVSAPVTSSGPNAITVSVKDEAGNVGSKTKTVWKLN</sequence>
<evidence type="ECO:0000313" key="1">
    <source>
        <dbReference type="EMBL" id="SFH25798.1"/>
    </source>
</evidence>
<dbReference type="OrthoDB" id="1809886at2"/>
<proteinExistence type="predicted"/>
<organism evidence="1 2">
    <name type="scientific">Desulfotruncus arcticus DSM 17038</name>
    <dbReference type="NCBI Taxonomy" id="1121424"/>
    <lineage>
        <taxon>Bacteria</taxon>
        <taxon>Bacillati</taxon>
        <taxon>Bacillota</taxon>
        <taxon>Clostridia</taxon>
        <taxon>Eubacteriales</taxon>
        <taxon>Desulfallaceae</taxon>
        <taxon>Desulfotruncus</taxon>
    </lineage>
</organism>
<dbReference type="InterPro" id="IPR013783">
    <property type="entry name" value="Ig-like_fold"/>
</dbReference>
<name>A0A1I2YJK0_9FIRM</name>
<dbReference type="RefSeq" id="WP_092474530.1">
    <property type="nucleotide sequence ID" value="NZ_FOOX01000021.1"/>
</dbReference>
<dbReference type="AlphaFoldDB" id="A0A1I2YJK0"/>
<gene>
    <name evidence="1" type="ORF">SAMN05660649_04466</name>
</gene>
<evidence type="ECO:0000313" key="2">
    <source>
        <dbReference type="Proteomes" id="UP000199337"/>
    </source>
</evidence>
<dbReference type="EMBL" id="FOOX01000021">
    <property type="protein sequence ID" value="SFH25798.1"/>
    <property type="molecule type" value="Genomic_DNA"/>
</dbReference>
<dbReference type="Gene3D" id="2.60.40.10">
    <property type="entry name" value="Immunoglobulins"/>
    <property type="match status" value="1"/>
</dbReference>
<protein>
    <recommendedName>
        <fullName evidence="3">Ig-like domain (Group 3)</fullName>
    </recommendedName>
</protein>